<dbReference type="EMBL" id="BMAO01035412">
    <property type="protein sequence ID" value="GFR03488.1"/>
    <property type="molecule type" value="Genomic_DNA"/>
</dbReference>
<dbReference type="AlphaFoldDB" id="A0A8X6IYA8"/>
<organism evidence="2 3">
    <name type="scientific">Trichonephila clavata</name>
    <name type="common">Joro spider</name>
    <name type="synonym">Nephila clavata</name>
    <dbReference type="NCBI Taxonomy" id="2740835"/>
    <lineage>
        <taxon>Eukaryota</taxon>
        <taxon>Metazoa</taxon>
        <taxon>Ecdysozoa</taxon>
        <taxon>Arthropoda</taxon>
        <taxon>Chelicerata</taxon>
        <taxon>Arachnida</taxon>
        <taxon>Araneae</taxon>
        <taxon>Araneomorphae</taxon>
        <taxon>Entelegynae</taxon>
        <taxon>Araneoidea</taxon>
        <taxon>Nephilidae</taxon>
        <taxon>Trichonephila</taxon>
    </lineage>
</organism>
<accession>A0A8X6IYA8</accession>
<feature type="region of interest" description="Disordered" evidence="1">
    <location>
        <begin position="64"/>
        <end position="93"/>
    </location>
</feature>
<sequence>MGMRNGKETETIRDLEEVGWRKILVCAWTTEHRSRSFKRRRREPLKYIGAREIAGAIKDSSFDVSLPPAEHRSHDRAHEAEGYSSSRKLAAAL</sequence>
<keyword evidence="3" id="KW-1185">Reference proteome</keyword>
<evidence type="ECO:0000313" key="3">
    <source>
        <dbReference type="Proteomes" id="UP000887116"/>
    </source>
</evidence>
<dbReference type="Proteomes" id="UP000887116">
    <property type="component" value="Unassembled WGS sequence"/>
</dbReference>
<name>A0A8X6IYA8_TRICU</name>
<reference evidence="2" key="1">
    <citation type="submission" date="2020-07" db="EMBL/GenBank/DDBJ databases">
        <title>Multicomponent nature underlies the extraordinary mechanical properties of spider dragline silk.</title>
        <authorList>
            <person name="Kono N."/>
            <person name="Nakamura H."/>
            <person name="Mori M."/>
            <person name="Yoshida Y."/>
            <person name="Ohtoshi R."/>
            <person name="Malay A.D."/>
            <person name="Moran D.A.P."/>
            <person name="Tomita M."/>
            <person name="Numata K."/>
            <person name="Arakawa K."/>
        </authorList>
    </citation>
    <scope>NUCLEOTIDE SEQUENCE</scope>
</reference>
<comment type="caution">
    <text evidence="2">The sequence shown here is derived from an EMBL/GenBank/DDBJ whole genome shotgun (WGS) entry which is preliminary data.</text>
</comment>
<evidence type="ECO:0000256" key="1">
    <source>
        <dbReference type="SAM" id="MobiDB-lite"/>
    </source>
</evidence>
<dbReference type="OrthoDB" id="6418533at2759"/>
<proteinExistence type="predicted"/>
<protein>
    <submittedName>
        <fullName evidence="2">Uncharacterized protein</fullName>
    </submittedName>
</protein>
<gene>
    <name evidence="2" type="ORF">TNCT_443481</name>
</gene>
<evidence type="ECO:0000313" key="2">
    <source>
        <dbReference type="EMBL" id="GFR03488.1"/>
    </source>
</evidence>
<feature type="compositionally biased region" description="Basic and acidic residues" evidence="1">
    <location>
        <begin position="69"/>
        <end position="81"/>
    </location>
</feature>